<sequence>MFEEWSIPMRTKKKILSVLIVLHILVIYSCSDNSNPILPINSGHSKILFQANNQLNIINADGSNFQLVPTQGLYTFVAKLSSDASKVVYGSVDTDTTYQQILLYNFRSNETIKITDDNLFHDSPVISPDNNCVLYLTRRDWKNDLYLYNILNGEVKQINCNLNAFNPNFSADGSKIVCYGNNGGDSVGIFVMNIDGGDLTFIKNGSFPVFSPDGKKILYQKFIPPYDNGLYIMNTDGTEDKLLSLIPFQTNPRFSPDGSRIIFSKFTTNFDIYLINIDGSNLINLTNSDTEETQPVFTPDGSRIVFTQYDNITNTMKLYSMKIDGTDKKVIFEDSSNLGIKIF</sequence>
<dbReference type="EMBL" id="DSUJ01000008">
    <property type="protein sequence ID" value="HFI90613.1"/>
    <property type="molecule type" value="Genomic_DNA"/>
</dbReference>
<comment type="similarity">
    <text evidence="1">Belongs to the TolB family.</text>
</comment>
<dbReference type="AlphaFoldDB" id="A0A7V2ZIF6"/>
<dbReference type="PANTHER" id="PTHR36842">
    <property type="entry name" value="PROTEIN TOLB HOMOLOG"/>
    <property type="match status" value="1"/>
</dbReference>
<protein>
    <recommendedName>
        <fullName evidence="3">TolB protein</fullName>
    </recommendedName>
</protein>
<comment type="caution">
    <text evidence="2">The sequence shown here is derived from an EMBL/GenBank/DDBJ whole genome shotgun (WGS) entry which is preliminary data.</text>
</comment>
<dbReference type="PANTHER" id="PTHR36842:SF1">
    <property type="entry name" value="PROTEIN TOLB"/>
    <property type="match status" value="1"/>
</dbReference>
<evidence type="ECO:0000256" key="1">
    <source>
        <dbReference type="ARBA" id="ARBA00009820"/>
    </source>
</evidence>
<accession>A0A7V2ZIF6</accession>
<evidence type="ECO:0000313" key="2">
    <source>
        <dbReference type="EMBL" id="HFI90613.1"/>
    </source>
</evidence>
<gene>
    <name evidence="2" type="ORF">ENS31_03655</name>
</gene>
<reference evidence="2" key="1">
    <citation type="journal article" date="2020" name="mSystems">
        <title>Genome- and Community-Level Interaction Insights into Carbon Utilization and Element Cycling Functions of Hydrothermarchaeota in Hydrothermal Sediment.</title>
        <authorList>
            <person name="Zhou Z."/>
            <person name="Liu Y."/>
            <person name="Xu W."/>
            <person name="Pan J."/>
            <person name="Luo Z.H."/>
            <person name="Li M."/>
        </authorList>
    </citation>
    <scope>NUCLEOTIDE SEQUENCE [LARGE SCALE GENOMIC DNA]</scope>
    <source>
        <strain evidence="2">SpSt-479</strain>
    </source>
</reference>
<dbReference type="SUPFAM" id="SSF82171">
    <property type="entry name" value="DPP6 N-terminal domain-like"/>
    <property type="match status" value="1"/>
</dbReference>
<proteinExistence type="inferred from homology"/>
<name>A0A7V2ZIF6_9BACT</name>
<dbReference type="Pfam" id="PF07676">
    <property type="entry name" value="PD40"/>
    <property type="match status" value="3"/>
</dbReference>
<dbReference type="InterPro" id="IPR011042">
    <property type="entry name" value="6-blade_b-propeller_TolB-like"/>
</dbReference>
<dbReference type="InterPro" id="IPR011659">
    <property type="entry name" value="WD40"/>
</dbReference>
<evidence type="ECO:0008006" key="3">
    <source>
        <dbReference type="Google" id="ProtNLM"/>
    </source>
</evidence>
<dbReference type="Gene3D" id="2.120.10.30">
    <property type="entry name" value="TolB, C-terminal domain"/>
    <property type="match status" value="1"/>
</dbReference>
<dbReference type="Gene3D" id="2.120.10.60">
    <property type="entry name" value="Tricorn protease N-terminal domain"/>
    <property type="match status" value="1"/>
</dbReference>
<organism evidence="2">
    <name type="scientific">Ignavibacterium album</name>
    <dbReference type="NCBI Taxonomy" id="591197"/>
    <lineage>
        <taxon>Bacteria</taxon>
        <taxon>Pseudomonadati</taxon>
        <taxon>Ignavibacteriota</taxon>
        <taxon>Ignavibacteria</taxon>
        <taxon>Ignavibacteriales</taxon>
        <taxon>Ignavibacteriaceae</taxon>
        <taxon>Ignavibacterium</taxon>
    </lineage>
</organism>